<dbReference type="Pfam" id="PF06097">
    <property type="entry name" value="DUF945"/>
    <property type="match status" value="1"/>
</dbReference>
<dbReference type="STRING" id="574349.SAMN05443545_101426"/>
<protein>
    <submittedName>
        <fullName evidence="2">Uncharacterized conserved protein YdgA, DUF945 family</fullName>
    </submittedName>
</protein>
<gene>
    <name evidence="2" type="ORF">SAMN05443545_101426</name>
</gene>
<proteinExistence type="predicted"/>
<keyword evidence="1" id="KW-1133">Transmembrane helix</keyword>
<dbReference type="Proteomes" id="UP000198500">
    <property type="component" value="Unassembled WGS sequence"/>
</dbReference>
<dbReference type="EMBL" id="FNNI01000001">
    <property type="protein sequence ID" value="SDW24149.1"/>
    <property type="molecule type" value="Genomic_DNA"/>
</dbReference>
<name>A0A1H2RZT7_9GAMM</name>
<dbReference type="AlphaFoldDB" id="A0A1H2RZT7"/>
<keyword evidence="1" id="KW-0472">Membrane</keyword>
<reference evidence="2 3" key="1">
    <citation type="submission" date="2016-10" db="EMBL/GenBank/DDBJ databases">
        <authorList>
            <person name="de Groot N.N."/>
        </authorList>
    </citation>
    <scope>NUCLEOTIDE SEQUENCE [LARGE SCALE GENOMIC DNA]</scope>
    <source>
        <strain evidence="2 3">DSM 19219</strain>
    </source>
</reference>
<evidence type="ECO:0000313" key="3">
    <source>
        <dbReference type="Proteomes" id="UP000198500"/>
    </source>
</evidence>
<organism evidence="2 3">
    <name type="scientific">Aidingimonas halophila</name>
    <dbReference type="NCBI Taxonomy" id="574349"/>
    <lineage>
        <taxon>Bacteria</taxon>
        <taxon>Pseudomonadati</taxon>
        <taxon>Pseudomonadota</taxon>
        <taxon>Gammaproteobacteria</taxon>
        <taxon>Oceanospirillales</taxon>
        <taxon>Halomonadaceae</taxon>
        <taxon>Aidingimonas</taxon>
    </lineage>
</organism>
<feature type="transmembrane region" description="Helical" evidence="1">
    <location>
        <begin position="27"/>
        <end position="46"/>
    </location>
</feature>
<evidence type="ECO:0000313" key="2">
    <source>
        <dbReference type="EMBL" id="SDW24149.1"/>
    </source>
</evidence>
<dbReference type="InterPro" id="IPR010352">
    <property type="entry name" value="DUF945"/>
</dbReference>
<accession>A0A1H2RZT7</accession>
<evidence type="ECO:0000256" key="1">
    <source>
        <dbReference type="SAM" id="Phobius"/>
    </source>
</evidence>
<keyword evidence="3" id="KW-1185">Reference proteome</keyword>
<keyword evidence="1" id="KW-0812">Transmembrane</keyword>
<sequence>MGNHSPVALAALTPKVDDVEMFKRKGWLIAIVLGLVGAAYLGAQALSSSLFERELRHAIAELENEGGYQVERDEIQHGWFVSRGRIRLSPEGRDDWRASIPYTARHGVLSTQAEGDVDIALGTDRERLFGDHLPVAPPRWNANYASLSGEFDSRFSLAPFTMEDKEQGWRLETQGVEWDIYGQRGDVSLVGSVAPWTLEDDIGRLEVGKLEFDSRYRHDEETDDIEQQDEIRLSQLAYRGPLIPDISIERWRYQSNWQLDDEQGRLAVDLSLDDARMGDQSMIGGGVAIALSRLNADATRQTAALIREVAERGEHWDAAERRRLLERLEPKVQAMLADSPKLTLDTVDLNSAMLDMLVDIEGELVFDGDDVESLSLTDWEGHDVPADWRARLDGHITWRNVPTLLLFQLGLSPDIDDLEIDIDAGEISLNGRPVPW</sequence>